<sequence>MMYPDRQDFESPSQAGKRAHIAMPVEILKRSAELHAAAVSCMSGSAPTDHPRVISAYQCSLMSVEHAAGAIALLTIGMPNAAMALFRPQFETLIRGVWLLEAADEKWVRQYHEPPSEESSRAADMAPGVKLMFDELLKLEDPRVKGIVVHLDEYRAQSLRALSSLTHGGMHPMSRSGTGYPMTLVDNVVRCANGLVCYAAQMAALISTDAEANMVLVGGLHQDFRDCLPGMMDTA</sequence>
<reference evidence="1" key="1">
    <citation type="submission" date="2005-08" db="EMBL/GenBank/DDBJ databases">
        <title>Complete sequence of a megaplasmid of Ralstonia eutropha JMP134.</title>
        <authorList>
            <person name="Copeland A."/>
            <person name="Lucas S."/>
            <person name="Lapidus A."/>
            <person name="Barry K."/>
            <person name="Detter J.C."/>
            <person name="Glavina T."/>
            <person name="Hammon N."/>
            <person name="Israni S."/>
            <person name="Pitluck S."/>
            <person name="Goltsman E."/>
            <person name="Martinez M."/>
            <person name="Vergez L."/>
            <person name="Larimer F."/>
            <person name="Land M."/>
            <person name="Lykidis A."/>
            <person name="Richardson P."/>
        </authorList>
    </citation>
    <scope>NUCLEOTIDE SEQUENCE [LARGE SCALE GENOMIC DNA]</scope>
    <source>
        <strain evidence="1">JMP134</strain>
        <plasmid evidence="1">megaplasmid</plasmid>
    </source>
</reference>
<accession>Q46NC4</accession>
<dbReference type="InterPro" id="IPR054257">
    <property type="entry name" value="DUF6988"/>
</dbReference>
<name>Q46NC4_CUPPJ</name>
<dbReference type="HOGENOM" id="CLU_102873_0_0_4"/>
<dbReference type="EMBL" id="CP000092">
    <property type="protein sequence ID" value="AAZ65347.1"/>
    <property type="molecule type" value="Genomic_DNA"/>
</dbReference>
<dbReference type="OrthoDB" id="6058394at2"/>
<dbReference type="eggNOG" id="ENOG50313IZ">
    <property type="taxonomic scope" value="Bacteria"/>
</dbReference>
<protein>
    <submittedName>
        <fullName evidence="1">Uncharacterized protein</fullName>
    </submittedName>
</protein>
<evidence type="ECO:0000313" key="1">
    <source>
        <dbReference type="EMBL" id="AAZ65347.1"/>
    </source>
</evidence>
<dbReference type="AlphaFoldDB" id="Q46NC4"/>
<dbReference type="KEGG" id="reu:Reut_C6015"/>
<geneLocation type="plasmid" evidence="1">
    <name>megaplasmid</name>
</geneLocation>
<dbReference type="Pfam" id="PF22491">
    <property type="entry name" value="DUF6988"/>
    <property type="match status" value="1"/>
</dbReference>
<proteinExistence type="predicted"/>
<keyword evidence="1" id="KW-0614">Plasmid</keyword>
<gene>
    <name evidence="1" type="ordered locus">Reut_C6015</name>
</gene>
<organism evidence="1">
    <name type="scientific">Cupriavidus pinatubonensis (strain JMP 134 / LMG 1197)</name>
    <name type="common">Cupriavidus necator (strain JMP 134)</name>
    <dbReference type="NCBI Taxonomy" id="264198"/>
    <lineage>
        <taxon>Bacteria</taxon>
        <taxon>Pseudomonadati</taxon>
        <taxon>Pseudomonadota</taxon>
        <taxon>Betaproteobacteria</taxon>
        <taxon>Burkholderiales</taxon>
        <taxon>Burkholderiaceae</taxon>
        <taxon>Cupriavidus</taxon>
    </lineage>
</organism>